<reference evidence="1" key="2">
    <citation type="journal article" date="2021" name="Syst. Appl. Microbiol.">
        <title>Roseomonas hellenica sp. nov., isolated from roots of wild-growing Alkanna tinctoria.</title>
        <authorList>
            <person name="Rat A."/>
            <person name="Naranjo H.D."/>
            <person name="Lebbe L."/>
            <person name="Cnockaert M."/>
            <person name="Krigas N."/>
            <person name="Grigoriadou K."/>
            <person name="Maloupa E."/>
            <person name="Willems A."/>
        </authorList>
    </citation>
    <scope>NUCLEOTIDE SEQUENCE</scope>
    <source>
        <strain evidence="1">LMG 31228</strain>
    </source>
</reference>
<dbReference type="EMBL" id="JAAEDL010000030">
    <property type="protein sequence ID" value="MBR0683338.1"/>
    <property type="molecule type" value="Genomic_DNA"/>
</dbReference>
<evidence type="ECO:0000313" key="2">
    <source>
        <dbReference type="Proteomes" id="UP001138709"/>
    </source>
</evidence>
<dbReference type="AlphaFoldDB" id="A0A9X9XI02"/>
<organism evidence="1 2">
    <name type="scientific">Neoroseomonas eburnea</name>
    <dbReference type="NCBI Taxonomy" id="1346889"/>
    <lineage>
        <taxon>Bacteria</taxon>
        <taxon>Pseudomonadati</taxon>
        <taxon>Pseudomonadota</taxon>
        <taxon>Alphaproteobacteria</taxon>
        <taxon>Acetobacterales</taxon>
        <taxon>Acetobacteraceae</taxon>
        <taxon>Neoroseomonas</taxon>
    </lineage>
</organism>
<dbReference type="Proteomes" id="UP001138709">
    <property type="component" value="Unassembled WGS sequence"/>
</dbReference>
<proteinExistence type="predicted"/>
<name>A0A9X9XI02_9PROT</name>
<sequence length="153" mass="16090">MADAATGQPILSVIGTGLGDPFSSLRLDLACPARFVWPLDVTGGAFPLGAPVRFGLGERRGDWYEVHLRAAELEPGGRLRLDLDRASFRGALARARGGEPVSPGAEAILLIGETQGLVVNLDALVEEMSDFARACEPALADPRQGPGPVAYAR</sequence>
<comment type="caution">
    <text evidence="1">The sequence shown here is derived from an EMBL/GenBank/DDBJ whole genome shotgun (WGS) entry which is preliminary data.</text>
</comment>
<reference evidence="1" key="1">
    <citation type="submission" date="2020-01" db="EMBL/GenBank/DDBJ databases">
        <authorList>
            <person name="Rat A."/>
        </authorList>
    </citation>
    <scope>NUCLEOTIDE SEQUENCE</scope>
    <source>
        <strain evidence="1">LMG 31228</strain>
    </source>
</reference>
<evidence type="ECO:0000313" key="1">
    <source>
        <dbReference type="EMBL" id="MBR0683338.1"/>
    </source>
</evidence>
<protein>
    <submittedName>
        <fullName evidence="1">Uncharacterized protein</fullName>
    </submittedName>
</protein>
<keyword evidence="2" id="KW-1185">Reference proteome</keyword>
<gene>
    <name evidence="1" type="ORF">GXW74_22825</name>
</gene>
<accession>A0A9X9XI02</accession>
<dbReference type="RefSeq" id="WP_211848910.1">
    <property type="nucleotide sequence ID" value="NZ_JAAEDL010000030.1"/>
</dbReference>